<dbReference type="Pfam" id="PF01674">
    <property type="entry name" value="Lipase_2"/>
    <property type="match status" value="1"/>
</dbReference>
<keyword evidence="1" id="KW-0732">Signal</keyword>
<proteinExistence type="predicted"/>
<dbReference type="InterPro" id="IPR029058">
    <property type="entry name" value="AB_hydrolase_fold"/>
</dbReference>
<protein>
    <recommendedName>
        <fullName evidence="4">Alpha/beta-hydrolase</fullName>
    </recommendedName>
</protein>
<organism evidence="2 3">
    <name type="scientific">Linnemannia gamsii</name>
    <dbReference type="NCBI Taxonomy" id="64522"/>
    <lineage>
        <taxon>Eukaryota</taxon>
        <taxon>Fungi</taxon>
        <taxon>Fungi incertae sedis</taxon>
        <taxon>Mucoromycota</taxon>
        <taxon>Mortierellomycotina</taxon>
        <taxon>Mortierellomycetes</taxon>
        <taxon>Mortierellales</taxon>
        <taxon>Mortierellaceae</taxon>
        <taxon>Linnemannia</taxon>
    </lineage>
</organism>
<evidence type="ECO:0000313" key="3">
    <source>
        <dbReference type="Proteomes" id="UP001194696"/>
    </source>
</evidence>
<dbReference type="Proteomes" id="UP001194696">
    <property type="component" value="Unassembled WGS sequence"/>
</dbReference>
<evidence type="ECO:0000256" key="1">
    <source>
        <dbReference type="SAM" id="SignalP"/>
    </source>
</evidence>
<evidence type="ECO:0008006" key="4">
    <source>
        <dbReference type="Google" id="ProtNLM"/>
    </source>
</evidence>
<feature type="signal peptide" evidence="1">
    <location>
        <begin position="1"/>
        <end position="24"/>
    </location>
</feature>
<dbReference type="EMBL" id="JAAAIM010000053">
    <property type="protein sequence ID" value="KAG0296611.1"/>
    <property type="molecule type" value="Genomic_DNA"/>
</dbReference>
<feature type="chain" id="PRO_5047519891" description="Alpha/beta-hydrolase" evidence="1">
    <location>
        <begin position="25"/>
        <end position="294"/>
    </location>
</feature>
<evidence type="ECO:0000313" key="2">
    <source>
        <dbReference type="EMBL" id="KAG0296611.1"/>
    </source>
</evidence>
<keyword evidence="3" id="KW-1185">Reference proteome</keyword>
<gene>
    <name evidence="2" type="ORF">BGZ96_009043</name>
</gene>
<accession>A0ABQ7KF96</accession>
<sequence>MRLPATFASVALMPTSIVISLIQGTPVPVREPGAIIHEAIAADPHSSALVKRDIAGFNNWNCKPSALHPRALVMVHGLTVNAIDNWFYMGPRFGAKGYCVFALSYGQLHGIPIIYGLDKFDNSAQQLSEYIDRILKATNTTQVDLFGHSQVHNKFAAIGAIQYGTKLLGLATLLKPLGLYDPIKAVLDTVCLSCFQLLENSEFIKNLNAGGDTVPGVKYLMRTSKYDELVTPYTNGYLRDKSPNVSNKVLQDYCGFDLSEHLLQASDRPIAFNPVHAFLTPSADQTINCLDMLN</sequence>
<dbReference type="SUPFAM" id="SSF53474">
    <property type="entry name" value="alpha/beta-Hydrolases"/>
    <property type="match status" value="1"/>
</dbReference>
<dbReference type="Gene3D" id="3.40.50.1820">
    <property type="entry name" value="alpha/beta hydrolase"/>
    <property type="match status" value="1"/>
</dbReference>
<reference evidence="2 3" key="1">
    <citation type="journal article" date="2020" name="Fungal Divers.">
        <title>Resolving the Mortierellaceae phylogeny through synthesis of multi-gene phylogenetics and phylogenomics.</title>
        <authorList>
            <person name="Vandepol N."/>
            <person name="Liber J."/>
            <person name="Desiro A."/>
            <person name="Na H."/>
            <person name="Kennedy M."/>
            <person name="Barry K."/>
            <person name="Grigoriev I.V."/>
            <person name="Miller A.N."/>
            <person name="O'Donnell K."/>
            <person name="Stajich J.E."/>
            <person name="Bonito G."/>
        </authorList>
    </citation>
    <scope>NUCLEOTIDE SEQUENCE [LARGE SCALE GENOMIC DNA]</scope>
    <source>
        <strain evidence="2 3">AD045</strain>
    </source>
</reference>
<name>A0ABQ7KF96_9FUNG</name>
<dbReference type="InterPro" id="IPR002918">
    <property type="entry name" value="Lipase_EstA/Esterase_EstB"/>
</dbReference>
<comment type="caution">
    <text evidence="2">The sequence shown here is derived from an EMBL/GenBank/DDBJ whole genome shotgun (WGS) entry which is preliminary data.</text>
</comment>